<dbReference type="AlphaFoldDB" id="A0A9P7UUH0"/>
<accession>A0A9P7UUH0</accession>
<dbReference type="OrthoDB" id="2843772at2759"/>
<protein>
    <submittedName>
        <fullName evidence="2">Uncharacterized protein</fullName>
    </submittedName>
</protein>
<dbReference type="Proteomes" id="UP001049176">
    <property type="component" value="Chromosome 4"/>
</dbReference>
<comment type="caution">
    <text evidence="2">The sequence shown here is derived from an EMBL/GenBank/DDBJ whole genome shotgun (WGS) entry which is preliminary data.</text>
</comment>
<feature type="compositionally biased region" description="Acidic residues" evidence="1">
    <location>
        <begin position="303"/>
        <end position="312"/>
    </location>
</feature>
<name>A0A9P7UUH0_9AGAR</name>
<dbReference type="GeneID" id="66076960"/>
<evidence type="ECO:0000313" key="3">
    <source>
        <dbReference type="Proteomes" id="UP001049176"/>
    </source>
</evidence>
<dbReference type="KEGG" id="more:E1B28_007884"/>
<reference evidence="2" key="1">
    <citation type="journal article" date="2021" name="Genome Biol. Evol.">
        <title>The assembled and annotated genome of the fairy-ring fungus Marasmius oreades.</title>
        <authorList>
            <person name="Hiltunen M."/>
            <person name="Ament-Velasquez S.L."/>
            <person name="Johannesson H."/>
        </authorList>
    </citation>
    <scope>NUCLEOTIDE SEQUENCE</scope>
    <source>
        <strain evidence="2">03SP1</strain>
    </source>
</reference>
<keyword evidence="3" id="KW-1185">Reference proteome</keyword>
<dbReference type="EMBL" id="CM032184">
    <property type="protein sequence ID" value="KAG7094280.1"/>
    <property type="molecule type" value="Genomic_DNA"/>
</dbReference>
<organism evidence="2 3">
    <name type="scientific">Marasmius oreades</name>
    <name type="common">fairy-ring Marasmius</name>
    <dbReference type="NCBI Taxonomy" id="181124"/>
    <lineage>
        <taxon>Eukaryota</taxon>
        <taxon>Fungi</taxon>
        <taxon>Dikarya</taxon>
        <taxon>Basidiomycota</taxon>
        <taxon>Agaricomycotina</taxon>
        <taxon>Agaricomycetes</taxon>
        <taxon>Agaricomycetidae</taxon>
        <taxon>Agaricales</taxon>
        <taxon>Marasmiineae</taxon>
        <taxon>Marasmiaceae</taxon>
        <taxon>Marasmius</taxon>
    </lineage>
</organism>
<feature type="region of interest" description="Disordered" evidence="1">
    <location>
        <begin position="282"/>
        <end position="333"/>
    </location>
</feature>
<proteinExistence type="predicted"/>
<sequence length="333" mass="37757">MDNKLRIARQKLLDRESSHGEVYLASDLASRLEWRCAKDSNDEHVVVLPDEFRSMIAATAGTGKEGEEEDTVVTVIARVSKTNTFLPPDGHYKDGSESRFAETLADVTLSVALEAVTENVQLQNDFKAYHATIERLRKSLKKTQDPSRWGWGLEGILIKDVDKIKLRHRVFLPRKSTDPEEELIEGILDTDPFKSEYTLRGYPLQHKRAQDERELMVTDKTHKLNLFGAYDTKGRIIPPSLVSERLRGAIVKVYFTIMHVPISQKSFHRFSADVVSIRVIIPPSPPSTPHHSTKRKSARDPFGQDDDDESPEDSSPSKKRHLTDFFALRAGAR</sequence>
<evidence type="ECO:0000256" key="1">
    <source>
        <dbReference type="SAM" id="MobiDB-lite"/>
    </source>
</evidence>
<gene>
    <name evidence="2" type="ORF">E1B28_007884</name>
</gene>
<dbReference type="RefSeq" id="XP_043010750.1">
    <property type="nucleotide sequence ID" value="XM_043152664.1"/>
</dbReference>
<evidence type="ECO:0000313" key="2">
    <source>
        <dbReference type="EMBL" id="KAG7094280.1"/>
    </source>
</evidence>